<proteinExistence type="predicted"/>
<keyword evidence="1" id="KW-0732">Signal</keyword>
<name>A0A9X7FEL8_9BIFI</name>
<feature type="signal peptide" evidence="1">
    <location>
        <begin position="1"/>
        <end position="27"/>
    </location>
</feature>
<sequence>MKSFKKVVIASMSGVLLVFGAANIAHADTAYVSGQLNTSGTLVKYNYVRTHQFTGPISLHVTDMPSGVLRLGLRNMKKPGGPQFTDSLQWNRTGTKAWDNILVGTKFAFQGRMLASGIFLDNTWGGDLTY</sequence>
<gene>
    <name evidence="2" type="ORF">CJ213_06315</name>
</gene>
<comment type="caution">
    <text evidence="2">The sequence shown here is derived from an EMBL/GenBank/DDBJ whole genome shotgun (WGS) entry which is preliminary data.</text>
</comment>
<protein>
    <submittedName>
        <fullName evidence="2">Uncharacterized protein</fullName>
    </submittedName>
</protein>
<dbReference type="AlphaFoldDB" id="A0A9X7FEL8"/>
<dbReference type="EMBL" id="PNGY01000002">
    <property type="protein sequence ID" value="PMC54556.1"/>
    <property type="molecule type" value="Genomic_DNA"/>
</dbReference>
<reference evidence="2 3" key="1">
    <citation type="submission" date="2017-09" db="EMBL/GenBank/DDBJ databases">
        <title>Bacterial strain isolated from the female urinary microbiota.</title>
        <authorList>
            <person name="Thomas-White K."/>
            <person name="Kumar N."/>
            <person name="Forster S."/>
            <person name="Putonti C."/>
            <person name="Lawley T."/>
            <person name="Wolfe A.J."/>
        </authorList>
    </citation>
    <scope>NUCLEOTIDE SEQUENCE [LARGE SCALE GENOMIC DNA]</scope>
    <source>
        <strain evidence="2 3">UMB0411</strain>
    </source>
</reference>
<evidence type="ECO:0000313" key="3">
    <source>
        <dbReference type="Proteomes" id="UP000235293"/>
    </source>
</evidence>
<feature type="chain" id="PRO_5040736101" evidence="1">
    <location>
        <begin position="28"/>
        <end position="130"/>
    </location>
</feature>
<accession>A0A9X7FEL8</accession>
<evidence type="ECO:0000256" key="1">
    <source>
        <dbReference type="SAM" id="SignalP"/>
    </source>
</evidence>
<evidence type="ECO:0000313" key="2">
    <source>
        <dbReference type="EMBL" id="PMC54556.1"/>
    </source>
</evidence>
<organism evidence="2 3">
    <name type="scientific">Gardnerella swidsinskii</name>
    <dbReference type="NCBI Taxonomy" id="2792979"/>
    <lineage>
        <taxon>Bacteria</taxon>
        <taxon>Bacillati</taxon>
        <taxon>Actinomycetota</taxon>
        <taxon>Actinomycetes</taxon>
        <taxon>Bifidobacteriales</taxon>
        <taxon>Bifidobacteriaceae</taxon>
        <taxon>Gardnerella</taxon>
    </lineage>
</organism>
<dbReference type="Proteomes" id="UP000235293">
    <property type="component" value="Unassembled WGS sequence"/>
</dbReference>
<dbReference type="RefSeq" id="WP_012914548.1">
    <property type="nucleotide sequence ID" value="NZ_CP083176.1"/>
</dbReference>